<evidence type="ECO:0000313" key="1">
    <source>
        <dbReference type="EMBL" id="RPD43061.1"/>
    </source>
</evidence>
<protein>
    <submittedName>
        <fullName evidence="1">Uncharacterized protein</fullName>
    </submittedName>
</protein>
<sequence>MDHMFILTYIKNQRQMTIRYWMRRGSQPGQWICENHLQNLKCTFQQNSFNASQNFESILGAWLTSDAQELAKGAREMGDWLREFHQGKL</sequence>
<comment type="caution">
    <text evidence="1">The sequence shown here is derived from an EMBL/GenBank/DDBJ whole genome shotgun (WGS) entry which is preliminary data.</text>
</comment>
<keyword evidence="2" id="KW-1185">Reference proteome</keyword>
<evidence type="ECO:0000313" key="2">
    <source>
        <dbReference type="Proteomes" id="UP000279089"/>
    </source>
</evidence>
<accession>A0A3N4MGR8</accession>
<dbReference type="Proteomes" id="UP000279089">
    <property type="component" value="Unassembled WGS sequence"/>
</dbReference>
<reference evidence="2" key="1">
    <citation type="submission" date="2018-11" db="EMBL/GenBank/DDBJ databases">
        <title>Chitinophaga lutea sp.nov., isolate from arsenic contaminated soil.</title>
        <authorList>
            <person name="Zong Y."/>
        </authorList>
    </citation>
    <scope>NUCLEOTIDE SEQUENCE [LARGE SCALE GENOMIC DNA]</scope>
    <source>
        <strain evidence="2">YLT18</strain>
    </source>
</reference>
<dbReference type="AlphaFoldDB" id="A0A3N4MGR8"/>
<name>A0A3N4MGR8_9BACT</name>
<proteinExistence type="predicted"/>
<organism evidence="1 2">
    <name type="scientific">Chitinophaga barathri</name>
    <dbReference type="NCBI Taxonomy" id="1647451"/>
    <lineage>
        <taxon>Bacteria</taxon>
        <taxon>Pseudomonadati</taxon>
        <taxon>Bacteroidota</taxon>
        <taxon>Chitinophagia</taxon>
        <taxon>Chitinophagales</taxon>
        <taxon>Chitinophagaceae</taxon>
        <taxon>Chitinophaga</taxon>
    </lineage>
</organism>
<dbReference type="EMBL" id="RMBX01000001">
    <property type="protein sequence ID" value="RPD43061.1"/>
    <property type="molecule type" value="Genomic_DNA"/>
</dbReference>
<gene>
    <name evidence="1" type="ORF">EG028_01860</name>
</gene>